<organism evidence="1 2">
    <name type="scientific">Melastoma candidum</name>
    <dbReference type="NCBI Taxonomy" id="119954"/>
    <lineage>
        <taxon>Eukaryota</taxon>
        <taxon>Viridiplantae</taxon>
        <taxon>Streptophyta</taxon>
        <taxon>Embryophyta</taxon>
        <taxon>Tracheophyta</taxon>
        <taxon>Spermatophyta</taxon>
        <taxon>Magnoliopsida</taxon>
        <taxon>eudicotyledons</taxon>
        <taxon>Gunneridae</taxon>
        <taxon>Pentapetalae</taxon>
        <taxon>rosids</taxon>
        <taxon>malvids</taxon>
        <taxon>Myrtales</taxon>
        <taxon>Melastomataceae</taxon>
        <taxon>Melastomatoideae</taxon>
        <taxon>Melastomateae</taxon>
        <taxon>Melastoma</taxon>
    </lineage>
</organism>
<proteinExistence type="predicted"/>
<gene>
    <name evidence="1" type="ORF">MLD38_019073</name>
</gene>
<dbReference type="Proteomes" id="UP001057402">
    <property type="component" value="Chromosome 5"/>
</dbReference>
<sequence length="4750" mass="531504">MAAGTQSIFLEDFGQKVDLTRRIREVLSNYPEGTTVLKEIIQNADDAGARVVRLCLDRRVHGSDSLLSDGLWQWQGPALMAYNDAVFTEEDFESISRIGGSVKHGQTWKTGRFGVGFNSVYHLTDLPSFVSGRYVVLFDPQGIYLPQVSAANPGKRIDFVGSSAMSMYEDQFFPYCAFGCDMISPFSGTLFRFPLRNADQAVKSKLSRQAYVEDDISLMFDQLYDEGVSTLLFLKSVLSIEMYIWDAGGPEPRKVFCCSVSSDNNEAVMHRQAFLTLSRSVNTGKGEIDSFSLEFQSTASKTEQSEKKVDTFYVVQKMASGSSRVASFAATVSKEYDIHLLPWASVAACISSSQDTNPLKHGGAFCFLPLPVKTGLPVHVNAYFEVSSNRRGIWYGDDMDRSGKVRSIWNRLLLEDLVAPIYTQLLLGARELLGPTDSYYSLWPIGTFEEPWSILVDHIYRNIATAPVLYSCFGNGCWISPSEAFLHDSDFHESHELGETLVQLGMPIVRLSNVLSSTILKYASSFDQKVVTPHNVRQHIKKCSSLCFLSKPSKLVLLEYCLEDLVDNDVGTHACNLPLLPLANGEFGLLSDSNQKESFFICSEEEFKVLEKVLERIIDHNIPPQLLHRLTAIAMTSKANITIFGPDHFLQFFPRFMPFEWKYKSTVVWDPGNCNHHPTESWFLAFWQYVKVRCERLSYLSDWPILPSISGHLHRPLTKSRLLRVDNLDGQMQDILKKIGCKILAPNFGVEHHDLLHYVSESNIVGVLESIYNAVPPTVGISETLSQYLQEQERDVLCKFILDFRWYIGESLDKITIERCCKLPIYRVHSAVESDKKFQYSDLENPQKFLPPLDVPEGFLGAEFVIVSITSEEEILSKFYGIKRMEKARFYRKKVLYRLQELQPQMRDAIVLTILRNLPQLCAEDSLFKNSLKGLEFVPTRTGMVRCPSSLYDPRVEDLHALLKNTDCFPHQSFQESDILDVLQGLGLRTSVSPDTVLESARQVERLAPEDPPKAYSGGKVLLSFLEANAMKWLPDSFLEEHRKMKKITSLAAVFRPRNLKSDLEKFWYDLRMICWCPVLVSAPFESLPWPSVSSVVAPPKIVRLERDMWLVSASMRILDGECSSTALSYGLGWSSTPGASVIAAQLLELGKNNQIVDDLSLRQELALAMPRLYSILTSLLGSDEMEIAKTILEGSRWIWVGDGFSTLEEVVLNGPLHLIPYIRVIPVDLAVFKRLFLELGVREFLKTLDYVDILARMAQNKGSIPLDPPEMRAAVLISQLLSEFPFQEKEGKIYLPDVTGRLFPANDLVYNDAPWLVGSEHPDVSAGSTLSMNRANVQKFVHGNISNDVAEKLGVCSFRRNLLAENCDSMNLSLLGAAEAFGQHEALTTRLKHILEMYADGPGILFELVQNAEDAGASEVTFLLDKTQYGSSSVLSPEMVDWQGPALCCYNDSVFSSHDLYAISRIGQESKLEKPFAVGRFGLGFNCVYHFTDIPAFVSGENIVMFDPHASNLPGISPSHPGLRIRYVGRNILDQFPDQFSPFLHFGCDLQKPFPGTLFRFPLRTAGVACRSQIKRDAYTSEDVCSLFTSFSEVVSEALLFLRNVKTISIFIKEGSGHEMQLVHRAKKQVILESLTDSEPQHHAFSFLENKDIDRIDRDTFMEKFIKSINNDSPCRFQKIVVSETGISSTLSHFWMTSECLGGGVTKSSLSVSSVQTSSYIPLASVAAHLYSETVGYENNGISSKEHSRIVSPESFQIAARSTTEKDFEGRAFCFLPLPISTGLPAHVNAYFELSSNRRDIWFGNDMAGHGKKRSDWNMYLLTEVAAPAYGNLLEKLASFIGPCDLFFSFWPTTVNVEPWISMVQNVYTSIVNCGLRVLYTKARSGHWIAANQAIFPDFDFHKSDELIEAVSGAGLPVLTVPKPISERFADTCHSLHFLTPRFLRTLLIRRRRNFTDRNGALLALEYCLSDIDNNVNHDTLHGLPLLPLANGSFTTFEKNGTAERIYVARGEEYSLLIDLVPDQLVDSQILEEAHLKLCDIAQKGDTNLSFLSCDMLERLFLKFLPAEWQYAKHVTWSPGRDNQPSVEWMSSFWRYLKSSCHDLSVFSKWPILPIGDSSLIQLVENSNVVRNHGWSENMSCLLLRVGCQFLRTDMMIEHPQLERFVQPATAVGILNVLLSVAGDPEKIQNLFSDASEGELHELKSFILQSKWYSEEQVNEQSIRIIKCLPVFKSYRTRQPVSLSRPVKLLKPEGIHDHLLNDDFVRTETEREREILKRYLGVREPSEVEFYKEYVLRHMSEFISQPGAIAQVMLNVKVLIKKDPAIRGALSTIPFVLAANGCWQEPSRLYDPCIPELQEILHGDFFPSKEFINPDILETLVSLGLQRSICSSTLLDSARSVSKFLTGGHPEAVIIGRKLMACLDTLAFKLTCEGGREVPSESPQKLHQPVSVAETNFDTVEHSPIEESDEMNTVNSNLFAVDSFFDIPEDEFWSGIKSTDWCPVCADPPFQGLPWLKPTVIVASPSIVRPKPQLWLVSATMYICDGECLSGYLLHKLGWSDSPSIEVLSTQLIEISMLYRQLRSNSLVESTYRDVLQEGVFSIYEKLQEYVGADNFPVLKSALDGVSWVWTGEEFVPANALAFDSPVKFYPYLYVVPSELVKFRDLLLELGVKPSLDAMDYCGVLQRLQNDLGGSSLSTDQLNFVVCILEAISEQCSEKPLAEAPASLVLAPDTSGVLINGIDLVYNDAPWIETSQMLEKRFIHPIISIDLARRLGIQSLRCLSFVDEETTSDLPCMDYGKLKELLALYGGSKFMLFDLLELADCCKAKKMHIIIDKRQHPCQFLMQHNLAEFQGPGLVAILEGVSLTREDISSVQLHPPWRLCGDTLNYGLGLLSAYSVCNLLSILSGGYLYMFDPRGLALAMPPSNGPAAKMFSLTGTNLTTRFCDQFSPLLIGKDELWSSSDSTLIRMPLSADFIGDTHESGLKRLEGITDWFLNHASRTFPFLRSVLQVTVSMWEDGSVQPSQEYSISLDSSSALARNPFPEKKWRKFQISRLFNSTNANTKVLPIDVNIERKGSRVVERWLVVLTLGSGQTRNMALDRKYLAYNLTPVAGIAAHISSDGHPVESHMGSLLLSPLPLSSDIELPVTVFGHFLVFHNNGRYLFKHQDEDTTTQDVGDKLMEAWNRELISGALDSYVELVTEMQRLRKEPVSSAIESGVARALHFSLQAYGDQIYSFWPRSSPVRPASADNCLVSAKIPGADWNCLVERLVRPFYTRAFDLPVWQLYSGNIVKASEGMFLSRPGHGVGGKLLPATVCDFVKERYPVFSVSWDLVAEIQAAGHTVQEIRPKMVRDLLRKYSGSLAIRSVVTYVDVLEYCLSDIELSALLTTGDDVLGIEGINSGSSSTIPSLLNNRFSFQKANVSDQGATSSGDALEMVTSLGKALFDFGRGVVDDIGRVGGPSIHRNSYTSFDSSRGIVAHKFLVVAAEVKGLPCPTATKTLTRLGTGELWIGNKEQQELMKPLAAKFIHPQVMDRSVLREIFLNPALQVPLKLRSFSLLLLSGHMKSIFHNSWVDRVTGTNTAPWFSWEKDPNVSLEEGPTTEWIKVFWMNFGDALSDLPLFSDWPLIPAFLGRPILCRVRERHLIFIPPSQTDSFPLEEATAEDIEIDPKPSAESASQNPYLMAFDVTRKKFPWLLPMLNQCNIPIFDPEFIECAAFCDCLPPPGQSLGKVIASKLVAARRAGYFHELTSFSASDKNEVLRLLAVDFSSGGSRYEIDEYEALRALPIYKTVTGSYTGLNNQINCMLSSSSFLKPYHEHCLAYAIESPEGQLLQALGIPELHDQQTLVRFGLPNYELKPQNEQEDLLIYIYMNWQDLQSNVTVVETLKETKFVRSNDEFCTDLWKPNDLFDPGDLLLSSIFSGERKKFPGERFANDGWLRILKKTGLRNSIEADVMLECARRVEYLGGEAMKNVVDLDDIVTNSVNAYGEIPAEIYALAGSVVSAVFANFAVLYSNSFCNALGKITFVPAEAGFPNVAGKKGGKRVLTSYSDAIILKDWPLGWSCAPILTRQNVIPPEYSWGAFYLRSPPAFSLVLKHLQITGRNGGEDTMAHWPIASGVLTVDDATLQILNYLDKVWSSLSSSDILELQKVAFIPVANGTRLVTASSLFVRLSINLSPFAFELPSMYLPFVKLLKELGLQDILSFSSAKGLLLDLQKVCGYHRLNPNQFRAVMEILHYLCESFEVDAAGGTTLKSQAIVPDDGCRLVHGDSCVFIDSLGSHYIKYIDASRLRFVHPDVPDNICEAMGLRKLSDVVIEEVLHDRQLQTLEHIGSISLAAIRERLLSRSLHGPLWTVLRSISRYHTALSGVNLATIQSTLESMARKLQFVKCLHTQFLLLPGRKDITRLDEESIFSSCDCDYPHRTLYYVNQAKTTILVAEPPSFVSVLDVIAILISHMLGSPIRLPIAALMDCPEGSESVIVSSLRICPDNREPEQRNWTDGLLGKEIYPQDALQVQLLPLRPFYRGEIVAWRLDTREKLRYGRVIDDVSPSAGQALYKFKVEIMSGVTELMLSSQVFSFRNKFTDIAGSSSGPQNSSSADMDQVNALIPGSSRTGKIRSAQPSKELQYGRVSPAEMVQAVQELLSAAGINMDVEKQSLLQNTISLQEQLKDSQAVLLLEQEKADAATKEADTAKAAWVCRVCLSLEVEVAMVPCGHVLCPRCSTAVSRCPFCRVQVKKLLRIYRP</sequence>
<evidence type="ECO:0000313" key="2">
    <source>
        <dbReference type="Proteomes" id="UP001057402"/>
    </source>
</evidence>
<reference evidence="2" key="1">
    <citation type="journal article" date="2023" name="Front. Plant Sci.">
        <title>Chromosomal-level genome assembly of Melastoma candidum provides insights into trichome evolution.</title>
        <authorList>
            <person name="Zhong Y."/>
            <person name="Wu W."/>
            <person name="Sun C."/>
            <person name="Zou P."/>
            <person name="Liu Y."/>
            <person name="Dai S."/>
            <person name="Zhou R."/>
        </authorList>
    </citation>
    <scope>NUCLEOTIDE SEQUENCE [LARGE SCALE GENOMIC DNA]</scope>
</reference>
<dbReference type="EMBL" id="CM042884">
    <property type="protein sequence ID" value="KAI4370762.1"/>
    <property type="molecule type" value="Genomic_DNA"/>
</dbReference>
<name>A0ACB9R441_9MYRT</name>
<protein>
    <submittedName>
        <fullName evidence="1">Uncharacterized protein</fullName>
    </submittedName>
</protein>
<comment type="caution">
    <text evidence="1">The sequence shown here is derived from an EMBL/GenBank/DDBJ whole genome shotgun (WGS) entry which is preliminary data.</text>
</comment>
<keyword evidence="2" id="KW-1185">Reference proteome</keyword>
<accession>A0ACB9R441</accession>
<evidence type="ECO:0000313" key="1">
    <source>
        <dbReference type="EMBL" id="KAI4370762.1"/>
    </source>
</evidence>